<dbReference type="InterPro" id="IPR029060">
    <property type="entry name" value="PIN-like_dom_sf"/>
</dbReference>
<gene>
    <name evidence="3" type="ORF">UFOPK2870_00609</name>
</gene>
<dbReference type="Gene3D" id="3.40.50.1010">
    <property type="entry name" value="5'-nuclease"/>
    <property type="match status" value="1"/>
</dbReference>
<reference evidence="3" key="1">
    <citation type="submission" date="2020-05" db="EMBL/GenBank/DDBJ databases">
        <authorList>
            <person name="Chiriac C."/>
            <person name="Salcher M."/>
            <person name="Ghai R."/>
            <person name="Kavagutti S V."/>
        </authorList>
    </citation>
    <scope>NUCLEOTIDE SEQUENCE</scope>
</reference>
<dbReference type="InterPro" id="IPR051619">
    <property type="entry name" value="TypeII_TA_RNase_PINc/VapC"/>
</dbReference>
<protein>
    <submittedName>
        <fullName evidence="3">Unannotated protein</fullName>
    </submittedName>
</protein>
<dbReference type="CDD" id="cd09873">
    <property type="entry name" value="PIN_Pae0151-like"/>
    <property type="match status" value="1"/>
</dbReference>
<proteinExistence type="predicted"/>
<feature type="domain" description="PIN" evidence="2">
    <location>
        <begin position="4"/>
        <end position="117"/>
    </location>
</feature>
<dbReference type="SUPFAM" id="SSF88723">
    <property type="entry name" value="PIN domain-like"/>
    <property type="match status" value="1"/>
</dbReference>
<organism evidence="3">
    <name type="scientific">freshwater metagenome</name>
    <dbReference type="NCBI Taxonomy" id="449393"/>
    <lineage>
        <taxon>unclassified sequences</taxon>
        <taxon>metagenomes</taxon>
        <taxon>ecological metagenomes</taxon>
    </lineage>
</organism>
<evidence type="ECO:0000256" key="1">
    <source>
        <dbReference type="ARBA" id="ARBA00022842"/>
    </source>
</evidence>
<dbReference type="InterPro" id="IPR002716">
    <property type="entry name" value="PIN_dom"/>
</dbReference>
<dbReference type="EMBL" id="CAEZZL010000036">
    <property type="protein sequence ID" value="CAB4760453.1"/>
    <property type="molecule type" value="Genomic_DNA"/>
</dbReference>
<evidence type="ECO:0000313" key="3">
    <source>
        <dbReference type="EMBL" id="CAB4760453.1"/>
    </source>
</evidence>
<keyword evidence="1" id="KW-0460">Magnesium</keyword>
<evidence type="ECO:0000259" key="2">
    <source>
        <dbReference type="Pfam" id="PF01850"/>
    </source>
</evidence>
<name>A0A6J6UNZ9_9ZZZZ</name>
<accession>A0A6J6UNZ9</accession>
<sequence length="128" mass="14322">MKTLDASALIDFLLVPEAFDQHVSILKDNLIAPAILVPEVLNALKKAYLTKRVSRAQANQAAKYFASFNITLVTLSAYRHEMWELVNNLTPYDAAYVLLARHTQTPLVTSDSRLAKASPRDIEVVLLR</sequence>
<dbReference type="AlphaFoldDB" id="A0A6J6UNZ9"/>
<dbReference type="PANTHER" id="PTHR35901:SF1">
    <property type="entry name" value="EXONUCLEASE VAPC9"/>
    <property type="match status" value="1"/>
</dbReference>
<dbReference type="InterPro" id="IPR044153">
    <property type="entry name" value="PIN_Pae0151-like"/>
</dbReference>
<dbReference type="PANTHER" id="PTHR35901">
    <property type="entry name" value="RIBONUCLEASE VAPC3"/>
    <property type="match status" value="1"/>
</dbReference>
<dbReference type="Pfam" id="PF01850">
    <property type="entry name" value="PIN"/>
    <property type="match status" value="1"/>
</dbReference>